<dbReference type="HAMAP" id="MF_01020">
    <property type="entry name" value="HisE"/>
    <property type="match status" value="1"/>
</dbReference>
<dbReference type="UniPathway" id="UPA00031">
    <property type="reaction ID" value="UER00007"/>
</dbReference>
<dbReference type="NCBIfam" id="NF000768">
    <property type="entry name" value="PRK00051.1"/>
    <property type="match status" value="1"/>
</dbReference>
<gene>
    <name evidence="17" type="primary">hisE</name>
    <name evidence="15" type="synonym">hisI</name>
    <name evidence="15" type="synonym">hisIE</name>
    <name evidence="17" type="ORF">NCTC11978_01850</name>
</gene>
<feature type="domain" description="Phosphoribosyl-AMP cyclohydrolase" evidence="16">
    <location>
        <begin position="32"/>
        <end position="105"/>
    </location>
</feature>
<dbReference type="InterPro" id="IPR038019">
    <property type="entry name" value="PRib_AMP_CycHydrolase_sf"/>
</dbReference>
<keyword evidence="11 15" id="KW-0378">Hydrolase</keyword>
<evidence type="ECO:0000256" key="9">
    <source>
        <dbReference type="ARBA" id="ARBA00022605"/>
    </source>
</evidence>
<keyword evidence="8 15" id="KW-0963">Cytoplasm</keyword>
<evidence type="ECO:0000256" key="13">
    <source>
        <dbReference type="ARBA" id="ARBA00023102"/>
    </source>
</evidence>
<feature type="region of interest" description="Phosphoribosyl-AMP cyclohydrolase" evidence="15">
    <location>
        <begin position="1"/>
        <end position="114"/>
    </location>
</feature>
<evidence type="ECO:0000256" key="4">
    <source>
        <dbReference type="ARBA" id="ARBA00005169"/>
    </source>
</evidence>
<name>A0A378IUE0_9GAMM</name>
<evidence type="ECO:0000256" key="2">
    <source>
        <dbReference type="ARBA" id="ARBA00001460"/>
    </source>
</evidence>
<dbReference type="GO" id="GO:0005524">
    <property type="term" value="F:ATP binding"/>
    <property type="evidence" value="ECO:0007669"/>
    <property type="project" value="UniProtKB-KW"/>
</dbReference>
<dbReference type="SUPFAM" id="SSF101386">
    <property type="entry name" value="all-alpha NTP pyrophosphatases"/>
    <property type="match status" value="1"/>
</dbReference>
<comment type="catalytic activity">
    <reaction evidence="2 15">
        <text>1-(5-phospho-beta-D-ribosyl)-ATP + H2O = 1-(5-phospho-beta-D-ribosyl)-5'-AMP + diphosphate + H(+)</text>
        <dbReference type="Rhea" id="RHEA:22828"/>
        <dbReference type="ChEBI" id="CHEBI:15377"/>
        <dbReference type="ChEBI" id="CHEBI:15378"/>
        <dbReference type="ChEBI" id="CHEBI:33019"/>
        <dbReference type="ChEBI" id="CHEBI:59457"/>
        <dbReference type="ChEBI" id="CHEBI:73183"/>
        <dbReference type="EC" id="3.6.1.31"/>
    </reaction>
</comment>
<reference evidence="17 18" key="1">
    <citation type="submission" date="2018-06" db="EMBL/GenBank/DDBJ databases">
        <authorList>
            <consortium name="Pathogen Informatics"/>
            <person name="Doyle S."/>
        </authorList>
    </citation>
    <scope>NUCLEOTIDE SEQUENCE [LARGE SCALE GENOMIC DNA]</scope>
    <source>
        <strain evidence="17 18">NCTC11978</strain>
    </source>
</reference>
<evidence type="ECO:0000259" key="16">
    <source>
        <dbReference type="Pfam" id="PF01502"/>
    </source>
</evidence>
<dbReference type="PANTHER" id="PTHR42945">
    <property type="entry name" value="HISTIDINE BIOSYNTHESIS BIFUNCTIONAL PROTEIN"/>
    <property type="match status" value="1"/>
</dbReference>
<evidence type="ECO:0000256" key="12">
    <source>
        <dbReference type="ARBA" id="ARBA00022840"/>
    </source>
</evidence>
<comment type="catalytic activity">
    <reaction evidence="1 15">
        <text>1-(5-phospho-beta-D-ribosyl)-5'-AMP + H2O = 1-(5-phospho-beta-D-ribosyl)-5-[(5-phospho-beta-D-ribosylamino)methylideneamino]imidazole-4-carboxamide</text>
        <dbReference type="Rhea" id="RHEA:20049"/>
        <dbReference type="ChEBI" id="CHEBI:15377"/>
        <dbReference type="ChEBI" id="CHEBI:58435"/>
        <dbReference type="ChEBI" id="CHEBI:59457"/>
        <dbReference type="EC" id="3.5.4.19"/>
    </reaction>
</comment>
<dbReference type="GO" id="GO:0004635">
    <property type="term" value="F:phosphoribosyl-AMP cyclohydrolase activity"/>
    <property type="evidence" value="ECO:0007669"/>
    <property type="project" value="UniProtKB-UniRule"/>
</dbReference>
<dbReference type="CDD" id="cd11534">
    <property type="entry name" value="NTP-PPase_HisIE_like"/>
    <property type="match status" value="1"/>
</dbReference>
<evidence type="ECO:0000256" key="5">
    <source>
        <dbReference type="ARBA" id="ARBA00005204"/>
    </source>
</evidence>
<comment type="pathway">
    <text evidence="5 15">Amino-acid biosynthesis; L-histidine biosynthesis; L-histidine from 5-phospho-alpha-D-ribose 1-diphosphate: step 2/9.</text>
</comment>
<protein>
    <recommendedName>
        <fullName evidence="15">Histidine biosynthesis bifunctional protein HisIE</fullName>
    </recommendedName>
    <domain>
        <recommendedName>
            <fullName evidence="15">Phosphoribosyl-AMP cyclohydrolase</fullName>
            <shortName evidence="15">PRA-CH</shortName>
            <ecNumber evidence="15">3.5.4.19</ecNumber>
        </recommendedName>
    </domain>
    <domain>
        <recommendedName>
            <fullName evidence="15">Phosphoribosyl-ATP pyrophosphatase</fullName>
            <shortName evidence="15">PRA-PH</shortName>
            <ecNumber evidence="15">3.6.1.31</ecNumber>
        </recommendedName>
    </domain>
</protein>
<dbReference type="Pfam" id="PF01502">
    <property type="entry name" value="PRA-CH"/>
    <property type="match status" value="1"/>
</dbReference>
<dbReference type="GO" id="GO:0005737">
    <property type="term" value="C:cytoplasm"/>
    <property type="evidence" value="ECO:0007669"/>
    <property type="project" value="UniProtKB-SubCell"/>
</dbReference>
<sequence length="221" mass="24393">MNDLQIGDLNWHKMNGLIPAVIQNSQTAEVLMLGYMNQEALQITLDTKQVTFYSRSKQSLWRKGETSGNTMILQSIATDCDGDSLLVQVLPAGPACHLGFVTCFQPATPALLSFLANLIHLIQDRADKKATSSYTYQLLATGISRCAQKVGEEAVETVIAAVSNNRDELMNETADLLFHLLVLLQACELSFYEVLQCLQTRHTGLTKNVEVEAKKVFNEGV</sequence>
<keyword evidence="14 15" id="KW-0511">Multifunctional enzyme</keyword>
<evidence type="ECO:0000256" key="3">
    <source>
        <dbReference type="ARBA" id="ARBA00004496"/>
    </source>
</evidence>
<dbReference type="Proteomes" id="UP000254033">
    <property type="component" value="Unassembled WGS sequence"/>
</dbReference>
<proteinExistence type="inferred from homology"/>
<dbReference type="GO" id="GO:0004636">
    <property type="term" value="F:phosphoribosyl-ATP diphosphatase activity"/>
    <property type="evidence" value="ECO:0007669"/>
    <property type="project" value="UniProtKB-UniRule"/>
</dbReference>
<dbReference type="NCBIfam" id="NF002747">
    <property type="entry name" value="PRK02759.1"/>
    <property type="match status" value="1"/>
</dbReference>
<dbReference type="Gene3D" id="3.10.20.810">
    <property type="entry name" value="Phosphoribosyl-AMP cyclohydrolase"/>
    <property type="match status" value="1"/>
</dbReference>
<evidence type="ECO:0000256" key="14">
    <source>
        <dbReference type="ARBA" id="ARBA00023268"/>
    </source>
</evidence>
<evidence type="ECO:0000313" key="17">
    <source>
        <dbReference type="EMBL" id="STX38663.1"/>
    </source>
</evidence>
<keyword evidence="9 15" id="KW-0028">Amino-acid biosynthesis</keyword>
<comment type="pathway">
    <text evidence="4 15">Amino-acid biosynthesis; L-histidine biosynthesis; L-histidine from 5-phospho-alpha-D-ribose 1-diphosphate: step 3/9.</text>
</comment>
<dbReference type="EC" id="3.6.1.31" evidence="15"/>
<evidence type="ECO:0000256" key="15">
    <source>
        <dbReference type="HAMAP-Rule" id="MF_01019"/>
    </source>
</evidence>
<dbReference type="Gene3D" id="1.10.287.1080">
    <property type="entry name" value="MazG-like"/>
    <property type="match status" value="1"/>
</dbReference>
<evidence type="ECO:0000256" key="10">
    <source>
        <dbReference type="ARBA" id="ARBA00022741"/>
    </source>
</evidence>
<evidence type="ECO:0000256" key="8">
    <source>
        <dbReference type="ARBA" id="ARBA00022490"/>
    </source>
</evidence>
<dbReference type="InterPro" id="IPR021130">
    <property type="entry name" value="PRib-ATP_PPHydrolase-like"/>
</dbReference>
<feature type="region of interest" description="Phosphoribosyl-ATP pyrophosphohydrolase" evidence="15">
    <location>
        <begin position="115"/>
        <end position="221"/>
    </location>
</feature>
<dbReference type="FunFam" id="3.10.20.810:FF:000001">
    <property type="entry name" value="Histidine biosynthesis bifunctional protein HisIE"/>
    <property type="match status" value="1"/>
</dbReference>
<evidence type="ECO:0000256" key="1">
    <source>
        <dbReference type="ARBA" id="ARBA00000024"/>
    </source>
</evidence>
<dbReference type="RefSeq" id="WP_115175362.1">
    <property type="nucleotide sequence ID" value="NZ_UGNY01000001.1"/>
</dbReference>
<keyword evidence="10 15" id="KW-0547">Nucleotide-binding</keyword>
<dbReference type="InterPro" id="IPR008179">
    <property type="entry name" value="HisE"/>
</dbReference>
<dbReference type="HAMAP" id="MF_01019">
    <property type="entry name" value="HisIE"/>
    <property type="match status" value="1"/>
</dbReference>
<dbReference type="SUPFAM" id="SSF141734">
    <property type="entry name" value="HisI-like"/>
    <property type="match status" value="1"/>
</dbReference>
<keyword evidence="12 15" id="KW-0067">ATP-binding</keyword>
<organism evidence="17 18">
    <name type="scientific">Legionella feeleii</name>
    <dbReference type="NCBI Taxonomy" id="453"/>
    <lineage>
        <taxon>Bacteria</taxon>
        <taxon>Pseudomonadati</taxon>
        <taxon>Pseudomonadota</taxon>
        <taxon>Gammaproteobacteria</taxon>
        <taxon>Legionellales</taxon>
        <taxon>Legionellaceae</taxon>
        <taxon>Legionella</taxon>
    </lineage>
</organism>
<comment type="subcellular location">
    <subcellularLocation>
        <location evidence="3 15">Cytoplasm</location>
    </subcellularLocation>
</comment>
<accession>A0A378IUE0</accession>
<evidence type="ECO:0000313" key="18">
    <source>
        <dbReference type="Proteomes" id="UP000254033"/>
    </source>
</evidence>
<dbReference type="InterPro" id="IPR002496">
    <property type="entry name" value="PRib_AMP_CycHydrolase_dom"/>
</dbReference>
<dbReference type="Pfam" id="PF01503">
    <property type="entry name" value="PRA-PH"/>
    <property type="match status" value="1"/>
</dbReference>
<comment type="similarity">
    <text evidence="6 15">In the C-terminal section; belongs to the PRA-PH family.</text>
</comment>
<evidence type="ECO:0000256" key="11">
    <source>
        <dbReference type="ARBA" id="ARBA00022801"/>
    </source>
</evidence>
<keyword evidence="13 15" id="KW-0368">Histidine biosynthesis</keyword>
<evidence type="ECO:0000256" key="7">
    <source>
        <dbReference type="ARBA" id="ARBA00008299"/>
    </source>
</evidence>
<dbReference type="PANTHER" id="PTHR42945:SF9">
    <property type="entry name" value="HISTIDINE BIOSYNTHESIS BIFUNCTIONAL PROTEIN HISIE"/>
    <property type="match status" value="1"/>
</dbReference>
<dbReference type="NCBIfam" id="TIGR03188">
    <property type="entry name" value="histidine_hisI"/>
    <property type="match status" value="1"/>
</dbReference>
<dbReference type="EMBL" id="UGNY01000001">
    <property type="protein sequence ID" value="STX38663.1"/>
    <property type="molecule type" value="Genomic_DNA"/>
</dbReference>
<dbReference type="InterPro" id="IPR023019">
    <property type="entry name" value="His_synth_HisIE"/>
</dbReference>
<dbReference type="AlphaFoldDB" id="A0A378IUE0"/>
<dbReference type="GO" id="GO:0000105">
    <property type="term" value="P:L-histidine biosynthetic process"/>
    <property type="evidence" value="ECO:0007669"/>
    <property type="project" value="UniProtKB-UniRule"/>
</dbReference>
<evidence type="ECO:0000256" key="6">
    <source>
        <dbReference type="ARBA" id="ARBA00007731"/>
    </source>
</evidence>
<comment type="similarity">
    <text evidence="7 15">In the N-terminal section; belongs to the PRA-CH family.</text>
</comment>
<dbReference type="EC" id="3.5.4.19" evidence="15"/>